<reference evidence="1 2" key="2">
    <citation type="journal article" date="2011" name="Virol. J.">
        <title>Complete genome sequence of a marine roseophage provides evidence into the evolution of gene transfer agents in alphaproteobacteria.</title>
        <authorList>
            <person name="Huang S."/>
            <person name="Zhang Y."/>
            <person name="Chen F."/>
            <person name="Jiao N."/>
        </authorList>
    </citation>
    <scope>NUCLEOTIDE SEQUENCE [LARGE SCALE GENOMIC DNA]</scope>
</reference>
<gene>
    <name evidence="1" type="ORF">RDJLphi1_gp06</name>
</gene>
<proteinExistence type="predicted"/>
<accession>F4YXL7</accession>
<sequence>MTLTYIGKKYEGLTKTKRTIDRMDVALNGKVFGCLRGTPIGRTMKWTGFYNNRPVTVCTNSQTQAAVQLLNTLKNHHKEAYAKLTAE</sequence>
<dbReference type="GeneID" id="10511743"/>
<dbReference type="RefSeq" id="YP_004421774.1">
    <property type="nucleotide sequence ID" value="NC_015466.1"/>
</dbReference>
<dbReference type="KEGG" id="vg:10511743"/>
<dbReference type="EMBL" id="HM151342">
    <property type="protein sequence ID" value="ADK73407.1"/>
    <property type="molecule type" value="Genomic_DNA"/>
</dbReference>
<name>F4YXL7_9CAUD</name>
<dbReference type="Proteomes" id="UP000008742">
    <property type="component" value="Segment"/>
</dbReference>
<keyword evidence="2" id="KW-1185">Reference proteome</keyword>
<evidence type="ECO:0000313" key="1">
    <source>
        <dbReference type="EMBL" id="ADK73407.1"/>
    </source>
</evidence>
<protein>
    <submittedName>
        <fullName evidence="1">Uncharacterized protein</fullName>
    </submittedName>
</protein>
<organism evidence="1 2">
    <name type="scientific">Roseobacter phage RDJL Phi 1</name>
    <dbReference type="NCBI Taxonomy" id="562742"/>
    <lineage>
        <taxon>Viruses</taxon>
        <taxon>Duplodnaviria</taxon>
        <taxon>Heunggongvirae</taxon>
        <taxon>Uroviricota</taxon>
        <taxon>Caudoviricetes</taxon>
        <taxon>Xiamenvirus</taxon>
        <taxon>Xiamenvirus RDJL1</taxon>
    </lineage>
</organism>
<reference evidence="1 2" key="1">
    <citation type="journal article" date="2009" name="Appl. Environ. Microbiol.">
        <title>Roseophage RDJL Phi1, infecting the aerobic anoxygenic phototrophic bacterium Roseobacter denitrificans OCh114.</title>
        <authorList>
            <person name="Zhang Y."/>
            <person name="Jiao N."/>
        </authorList>
    </citation>
    <scope>NUCLEOTIDE SEQUENCE [LARGE SCALE GENOMIC DNA]</scope>
</reference>
<evidence type="ECO:0000313" key="2">
    <source>
        <dbReference type="Proteomes" id="UP000008742"/>
    </source>
</evidence>